<sequence>MLIVGFNVSCLSYLAFLVFSELVKMFHPFITGMAQAATGCKGKTSPITTHESLRWPILHHGCTKRASPFRISRPPLSKPSNLI</sequence>
<name>A0A0E9PNS4_ANGAN</name>
<organism evidence="1">
    <name type="scientific">Anguilla anguilla</name>
    <name type="common">European freshwater eel</name>
    <name type="synonym">Muraena anguilla</name>
    <dbReference type="NCBI Taxonomy" id="7936"/>
    <lineage>
        <taxon>Eukaryota</taxon>
        <taxon>Metazoa</taxon>
        <taxon>Chordata</taxon>
        <taxon>Craniata</taxon>
        <taxon>Vertebrata</taxon>
        <taxon>Euteleostomi</taxon>
        <taxon>Actinopterygii</taxon>
        <taxon>Neopterygii</taxon>
        <taxon>Teleostei</taxon>
        <taxon>Anguilliformes</taxon>
        <taxon>Anguillidae</taxon>
        <taxon>Anguilla</taxon>
    </lineage>
</organism>
<protein>
    <submittedName>
        <fullName evidence="1">Uncharacterized protein</fullName>
    </submittedName>
</protein>
<evidence type="ECO:0000313" key="1">
    <source>
        <dbReference type="EMBL" id="JAH05493.1"/>
    </source>
</evidence>
<reference evidence="1" key="1">
    <citation type="submission" date="2014-11" db="EMBL/GenBank/DDBJ databases">
        <authorList>
            <person name="Amaro Gonzalez C."/>
        </authorList>
    </citation>
    <scope>NUCLEOTIDE SEQUENCE</scope>
</reference>
<dbReference type="AlphaFoldDB" id="A0A0E9PNS4"/>
<reference evidence="1" key="2">
    <citation type="journal article" date="2015" name="Fish Shellfish Immunol.">
        <title>Early steps in the European eel (Anguilla anguilla)-Vibrio vulnificus interaction in the gills: Role of the RtxA13 toxin.</title>
        <authorList>
            <person name="Callol A."/>
            <person name="Pajuelo D."/>
            <person name="Ebbesson L."/>
            <person name="Teles M."/>
            <person name="MacKenzie S."/>
            <person name="Amaro C."/>
        </authorList>
    </citation>
    <scope>NUCLEOTIDE SEQUENCE</scope>
</reference>
<dbReference type="EMBL" id="GBXM01103084">
    <property type="protein sequence ID" value="JAH05493.1"/>
    <property type="molecule type" value="Transcribed_RNA"/>
</dbReference>
<accession>A0A0E9PNS4</accession>
<proteinExistence type="predicted"/>